<sequence>MKVFFALSLLACSTFCGAATLTINNLSTRAWIFIPDDRIDPVCQHHPAFPRKCALAPSAITTFVLQEEPYNSAIFTVVATHATPNSLIDKKRVYLTRAHADDTEHYEVQGSSSYSYKNAVDTEQFISCDTVNRSAVSIEVIIKNHTQKHCQTPDDEFMEWVENRFTSDMMITVRDIN</sequence>
<dbReference type="EMBL" id="WIVW01000042">
    <property type="protein sequence ID" value="MQU28861.1"/>
    <property type="molecule type" value="Genomic_DNA"/>
</dbReference>
<feature type="signal peptide" evidence="1">
    <location>
        <begin position="1"/>
        <end position="18"/>
    </location>
</feature>
<proteinExistence type="predicted"/>
<gene>
    <name evidence="2" type="ORF">GHN86_11320</name>
    <name evidence="3" type="ORF">GHO29_20545</name>
</gene>
<dbReference type="EMBL" id="WIWC01000015">
    <property type="protein sequence ID" value="MQT80646.1"/>
    <property type="molecule type" value="Genomic_DNA"/>
</dbReference>
<reference evidence="2 4" key="1">
    <citation type="submission" date="2019-10" db="EMBL/GenBank/DDBJ databases">
        <title>Evaluation of single-gene subtyping targets for Pseudomonas.</title>
        <authorList>
            <person name="Reichler S.J."/>
            <person name="Orsi R.H."/>
            <person name="Wiedmann M."/>
            <person name="Martin N.H."/>
            <person name="Murphy S.I."/>
        </authorList>
    </citation>
    <scope>NUCLEOTIDE SEQUENCE</scope>
    <source>
        <strain evidence="3 4">FSL R10-1984</strain>
        <strain evidence="2">FSL R10-2339</strain>
    </source>
</reference>
<evidence type="ECO:0000313" key="3">
    <source>
        <dbReference type="EMBL" id="MQU28861.1"/>
    </source>
</evidence>
<name>A0A6A7YZ04_9PSED</name>
<feature type="chain" id="PRO_5036169453" evidence="1">
    <location>
        <begin position="19"/>
        <end position="177"/>
    </location>
</feature>
<dbReference type="Proteomes" id="UP000437970">
    <property type="component" value="Unassembled WGS sequence"/>
</dbReference>
<organism evidence="2">
    <name type="scientific">Pseudomonas helleri</name>
    <dbReference type="NCBI Taxonomy" id="1608996"/>
    <lineage>
        <taxon>Bacteria</taxon>
        <taxon>Pseudomonadati</taxon>
        <taxon>Pseudomonadota</taxon>
        <taxon>Gammaproteobacteria</taxon>
        <taxon>Pseudomonadales</taxon>
        <taxon>Pseudomonadaceae</taxon>
        <taxon>Pseudomonas</taxon>
    </lineage>
</organism>
<comment type="caution">
    <text evidence="2">The sequence shown here is derived from an EMBL/GenBank/DDBJ whole genome shotgun (WGS) entry which is preliminary data.</text>
</comment>
<accession>A0A6A7YZ04</accession>
<dbReference type="AlphaFoldDB" id="A0A6A7YZ04"/>
<evidence type="ECO:0000256" key="1">
    <source>
        <dbReference type="SAM" id="SignalP"/>
    </source>
</evidence>
<evidence type="ECO:0000313" key="2">
    <source>
        <dbReference type="EMBL" id="MQT80646.1"/>
    </source>
</evidence>
<dbReference type="RefSeq" id="WP_153381856.1">
    <property type="nucleotide sequence ID" value="NZ_WIVW01000042.1"/>
</dbReference>
<protein>
    <submittedName>
        <fullName evidence="2">Uncharacterized protein</fullName>
    </submittedName>
</protein>
<evidence type="ECO:0000313" key="4">
    <source>
        <dbReference type="Proteomes" id="UP000437970"/>
    </source>
</evidence>
<keyword evidence="1" id="KW-0732">Signal</keyword>